<comment type="caution">
    <text evidence="3">The sequence shown here is derived from an EMBL/GenBank/DDBJ whole genome shotgun (WGS) entry which is preliminary data.</text>
</comment>
<dbReference type="EMBL" id="JBFNQN010000010">
    <property type="protein sequence ID" value="MEW9266107.1"/>
    <property type="molecule type" value="Genomic_DNA"/>
</dbReference>
<dbReference type="InterPro" id="IPR003615">
    <property type="entry name" value="HNH_nuc"/>
</dbReference>
<sequence>MTATIQEHAGHPAGSVPPTRSPRFPLDADGFTDLDLDAHLAALRRAADQAHARELLGLADLITQLTTHPHPDQAGELSDRRIQIMGRHHGHPFAAWTPLQAAIELVALHHSRGCGVPIETALTHVWTAHAAGTAERPVWEAVAAGEVTARQARTILAQSRRLAAHTGTVAADADGEVTEGPALLEGEALTQALDRFHTSALAWAREGKVGSALHGRCFRLLERMTPHHERVVRHTRHPGREAVLTDCEDGATAHLSLELPLGLGRRLMTFATACADATTDHTKTHGLHDTRDHATRVNDALVDVLRDGLTRWTPATSDQAHQQPADADHPVTTGRSHRPATSVHVLLRVDATTLFGTDENNGGELPEDAAWVDGLGPVSIDTARELAADPDATWRKVVTAPGTRDVIDVAADVYRPSAALRRFIVARDETCRGPGCVRPAADCDLDHVVPWPEGPTTADNLQALCRTHHRFKTQFVWEHVDDRARRVAALRAAREADDPPPF</sequence>
<dbReference type="GO" id="GO:0004519">
    <property type="term" value="F:endonuclease activity"/>
    <property type="evidence" value="ECO:0007669"/>
    <property type="project" value="UniProtKB-KW"/>
</dbReference>
<organism evidence="3 4">
    <name type="scientific">Kineococcus endophyticus</name>
    <dbReference type="NCBI Taxonomy" id="1181883"/>
    <lineage>
        <taxon>Bacteria</taxon>
        <taxon>Bacillati</taxon>
        <taxon>Actinomycetota</taxon>
        <taxon>Actinomycetes</taxon>
        <taxon>Kineosporiales</taxon>
        <taxon>Kineosporiaceae</taxon>
        <taxon>Kineococcus</taxon>
    </lineage>
</organism>
<evidence type="ECO:0000313" key="3">
    <source>
        <dbReference type="EMBL" id="MEW9266107.1"/>
    </source>
</evidence>
<keyword evidence="3" id="KW-0255">Endonuclease</keyword>
<feature type="region of interest" description="Disordered" evidence="1">
    <location>
        <begin position="314"/>
        <end position="339"/>
    </location>
</feature>
<dbReference type="CDD" id="cd00085">
    <property type="entry name" value="HNHc"/>
    <property type="match status" value="1"/>
</dbReference>
<protein>
    <submittedName>
        <fullName evidence="3">HNH endonuclease signature motif containing protein</fullName>
    </submittedName>
</protein>
<feature type="domain" description="HNH nuclease" evidence="2">
    <location>
        <begin position="419"/>
        <end position="470"/>
    </location>
</feature>
<evidence type="ECO:0000256" key="1">
    <source>
        <dbReference type="SAM" id="MobiDB-lite"/>
    </source>
</evidence>
<keyword evidence="3" id="KW-0378">Hydrolase</keyword>
<feature type="region of interest" description="Disordered" evidence="1">
    <location>
        <begin position="1"/>
        <end position="27"/>
    </location>
</feature>
<name>A0ABV3P8Z4_9ACTN</name>
<dbReference type="Gene3D" id="1.10.30.50">
    <property type="match status" value="1"/>
</dbReference>
<evidence type="ECO:0000259" key="2">
    <source>
        <dbReference type="SMART" id="SM00507"/>
    </source>
</evidence>
<accession>A0ABV3P8Z4</accession>
<dbReference type="SMART" id="SM00507">
    <property type="entry name" value="HNHc"/>
    <property type="match status" value="1"/>
</dbReference>
<gene>
    <name evidence="3" type="ORF">AB1207_15250</name>
</gene>
<proteinExistence type="predicted"/>
<keyword evidence="4" id="KW-1185">Reference proteome</keyword>
<evidence type="ECO:0000313" key="4">
    <source>
        <dbReference type="Proteomes" id="UP001555826"/>
    </source>
</evidence>
<dbReference type="Proteomes" id="UP001555826">
    <property type="component" value="Unassembled WGS sequence"/>
</dbReference>
<reference evidence="3 4" key="1">
    <citation type="submission" date="2024-07" db="EMBL/GenBank/DDBJ databases">
        <authorList>
            <person name="Thanompreechachai J."/>
            <person name="Duangmal K."/>
        </authorList>
    </citation>
    <scope>NUCLEOTIDE SEQUENCE [LARGE SCALE GENOMIC DNA]</scope>
    <source>
        <strain evidence="3 4">KCTC 19886</strain>
    </source>
</reference>
<dbReference type="RefSeq" id="WP_367639233.1">
    <property type="nucleotide sequence ID" value="NZ_JBFNQN010000010.1"/>
</dbReference>
<keyword evidence="3" id="KW-0540">Nuclease</keyword>